<organism evidence="2 3">
    <name type="scientific">Arenibacter arenosicollis</name>
    <dbReference type="NCBI Taxonomy" id="2762274"/>
    <lineage>
        <taxon>Bacteria</taxon>
        <taxon>Pseudomonadati</taxon>
        <taxon>Bacteroidota</taxon>
        <taxon>Flavobacteriia</taxon>
        <taxon>Flavobacteriales</taxon>
        <taxon>Flavobacteriaceae</taxon>
        <taxon>Arenibacter</taxon>
    </lineage>
</organism>
<protein>
    <submittedName>
        <fullName evidence="2">G-D-S-L family lipolytic protein</fullName>
    </submittedName>
</protein>
<feature type="domain" description="SGNH hydrolase-type esterase" evidence="1">
    <location>
        <begin position="59"/>
        <end position="206"/>
    </location>
</feature>
<name>A0ABR7QP95_9FLAO</name>
<dbReference type="InterPro" id="IPR051532">
    <property type="entry name" value="Ester_Hydrolysis_Enzymes"/>
</dbReference>
<comment type="caution">
    <text evidence="2">The sequence shown here is derived from an EMBL/GenBank/DDBJ whole genome shotgun (WGS) entry which is preliminary data.</text>
</comment>
<dbReference type="InterPro" id="IPR036514">
    <property type="entry name" value="SGNH_hydro_sf"/>
</dbReference>
<evidence type="ECO:0000313" key="2">
    <source>
        <dbReference type="EMBL" id="MBC8768988.1"/>
    </source>
</evidence>
<dbReference type="InterPro" id="IPR013830">
    <property type="entry name" value="SGNH_hydro"/>
</dbReference>
<dbReference type="RefSeq" id="WP_187585397.1">
    <property type="nucleotide sequence ID" value="NZ_JACLHY010000013.1"/>
</dbReference>
<accession>A0ABR7QP95</accession>
<proteinExistence type="predicted"/>
<dbReference type="EMBL" id="JACLHY010000013">
    <property type="protein sequence ID" value="MBC8768988.1"/>
    <property type="molecule type" value="Genomic_DNA"/>
</dbReference>
<dbReference type="PANTHER" id="PTHR30383">
    <property type="entry name" value="THIOESTERASE 1/PROTEASE 1/LYSOPHOSPHOLIPASE L1"/>
    <property type="match status" value="1"/>
</dbReference>
<keyword evidence="3" id="KW-1185">Reference proteome</keyword>
<dbReference type="Gene3D" id="3.40.50.1110">
    <property type="entry name" value="SGNH hydrolase"/>
    <property type="match status" value="1"/>
</dbReference>
<dbReference type="PANTHER" id="PTHR30383:SF29">
    <property type="entry name" value="SGNH HYDROLASE-TYPE ESTERASE DOMAIN-CONTAINING PROTEIN"/>
    <property type="match status" value="1"/>
</dbReference>
<reference evidence="2 3" key="1">
    <citation type="submission" date="2020-08" db="EMBL/GenBank/DDBJ databases">
        <title>Arenibacter gaetbuli sp. nov., isolated from a sand dune.</title>
        <authorList>
            <person name="Park S."/>
            <person name="Yoon J.-H."/>
        </authorList>
    </citation>
    <scope>NUCLEOTIDE SEQUENCE [LARGE SCALE GENOMIC DNA]</scope>
    <source>
        <strain evidence="2 3">BSSL-BM3</strain>
    </source>
</reference>
<sequence length="216" mass="25523">MTLKKLIILFILFTAFTYGQKVPAFQNEVVALQQKYDTLWDSSKQTIVFAGSSTIRMWKNLESMFPEHQIVNSGFGGSQSSDLFHYYNELILRYNPRKVFIYEGDNDIASKKKTREIIENTRKIIDKVRERDSMTQIVIIAAKPSISRWHLKRKYKKLNRHFKKLCKKESTLEYANVWDVMMDDKKVRQDIFLGDGLHMNSKGYDLWFSVIQPFMN</sequence>
<evidence type="ECO:0000259" key="1">
    <source>
        <dbReference type="Pfam" id="PF13472"/>
    </source>
</evidence>
<evidence type="ECO:0000313" key="3">
    <source>
        <dbReference type="Proteomes" id="UP000618952"/>
    </source>
</evidence>
<dbReference type="Pfam" id="PF13472">
    <property type="entry name" value="Lipase_GDSL_2"/>
    <property type="match status" value="1"/>
</dbReference>
<dbReference type="Proteomes" id="UP000618952">
    <property type="component" value="Unassembled WGS sequence"/>
</dbReference>
<gene>
    <name evidence="2" type="ORF">H4O18_13380</name>
</gene>
<dbReference type="SUPFAM" id="SSF52266">
    <property type="entry name" value="SGNH hydrolase"/>
    <property type="match status" value="1"/>
</dbReference>